<dbReference type="CDD" id="cd18008">
    <property type="entry name" value="DEXDc_SHPRH-like"/>
    <property type="match status" value="1"/>
</dbReference>
<evidence type="ECO:0000256" key="4">
    <source>
        <dbReference type="ARBA" id="ARBA00022771"/>
    </source>
</evidence>
<keyword evidence="8" id="KW-0067">ATP-binding</keyword>
<dbReference type="PROSITE" id="PS51192">
    <property type="entry name" value="HELICASE_ATP_BIND_1"/>
    <property type="match status" value="1"/>
</dbReference>
<dbReference type="GO" id="GO:0005634">
    <property type="term" value="C:nucleus"/>
    <property type="evidence" value="ECO:0007669"/>
    <property type="project" value="TreeGrafter"/>
</dbReference>
<dbReference type="OrthoDB" id="448448at2759"/>
<comment type="similarity">
    <text evidence="1">Belongs to the SNF2/RAD54 helicase family.</text>
</comment>
<dbReference type="GO" id="GO:0016787">
    <property type="term" value="F:hydrolase activity"/>
    <property type="evidence" value="ECO:0007669"/>
    <property type="project" value="UniProtKB-KW"/>
</dbReference>
<organism evidence="14 15">
    <name type="scientific">Aplosporella prunicola CBS 121167</name>
    <dbReference type="NCBI Taxonomy" id="1176127"/>
    <lineage>
        <taxon>Eukaryota</taxon>
        <taxon>Fungi</taxon>
        <taxon>Dikarya</taxon>
        <taxon>Ascomycota</taxon>
        <taxon>Pezizomycotina</taxon>
        <taxon>Dothideomycetes</taxon>
        <taxon>Dothideomycetes incertae sedis</taxon>
        <taxon>Botryosphaeriales</taxon>
        <taxon>Aplosporellaceae</taxon>
        <taxon>Aplosporella</taxon>
    </lineage>
</organism>
<feature type="domain" description="RING-type" evidence="11">
    <location>
        <begin position="507"/>
        <end position="552"/>
    </location>
</feature>
<dbReference type="GO" id="GO:0008094">
    <property type="term" value="F:ATP-dependent activity, acting on DNA"/>
    <property type="evidence" value="ECO:0007669"/>
    <property type="project" value="TreeGrafter"/>
</dbReference>
<dbReference type="GO" id="GO:0006281">
    <property type="term" value="P:DNA repair"/>
    <property type="evidence" value="ECO:0007669"/>
    <property type="project" value="TreeGrafter"/>
</dbReference>
<dbReference type="GO" id="GO:0005524">
    <property type="term" value="F:ATP binding"/>
    <property type="evidence" value="ECO:0007669"/>
    <property type="project" value="UniProtKB-KW"/>
</dbReference>
<evidence type="ECO:0000259" key="13">
    <source>
        <dbReference type="PROSITE" id="PS51194"/>
    </source>
</evidence>
<dbReference type="InterPro" id="IPR017907">
    <property type="entry name" value="Znf_RING_CS"/>
</dbReference>
<gene>
    <name evidence="14" type="ORF">K452DRAFT_325644</name>
</gene>
<dbReference type="AlphaFoldDB" id="A0A6A6BJA6"/>
<dbReference type="InterPro" id="IPR050628">
    <property type="entry name" value="SNF2_RAD54_helicase_TF"/>
</dbReference>
<keyword evidence="6" id="KW-0347">Helicase</keyword>
<dbReference type="InterPro" id="IPR049730">
    <property type="entry name" value="SNF2/RAD54-like_C"/>
</dbReference>
<sequence>MNVWKDAALNKDAPDQPGFDDTVKAQALKKLIASVPAEFKKSAQLDRDNLLAATKQFTGKGAVRANGASGWSLKGFKSSLTSYQVIGAGFMRARETGGDEPRGGICADTMGFGKTVMSLAVFTNDKVTEGPRGTLIVVPSSLVGQWYNECFKHIKRKVTIHRQVGEYKLEGEAAETQLQTFDIVITTYHEVMYSYPKTETPVELQTSEEKQEWWSKHFEEFKGPLHRVHWNRCILDEAACIKNYQSRTSLACRALTADKRWALSGTPIMNSCTELYPYFKFLRCPYTGSFKLFKQNYYGDEPEKFQRLMLMLNKFMLRRTHRDILFGAPILKLPKGDQRIFWVQFNPLERAVYNIVKQRMIKRINAIARKGLIKENYSHVLTMLLRLRQLTGHILLVESTMQDILDKSDHELIRQLAEDEANFEDERSAQMLQLRKLLKASASQPAQGQQQMPPDTPQQQAQQDQLALIDADKEVGRQHGLTYNFGKYLETLREGQKLEDLKARSLCASCRQVPAKAFVTSCYHIYCMECLETLQHQAASRGRNKARCLECSIEYSGTAPCDDFTLDSIMSSAEYEDEEFPPVNRWRKKKDEAQLVKNWLNLPGPVLPSAKTMAMKAQILNWIGENPDVKIIIYSQFLSMIRIIEKVCDGENWLYVPYHGQMSHSARDKAIETFKKPEIRIMIASLKCGGLGLNLTMASRVISIDPWWNLSAEMQAFCRVFRIGQDQETSMTRLVVEQTVDADMIDMQDRKQREIDRVLESDNRTQKRLTVQDMMRLFGPVHEDDEGHPFIIAEDRDTLPRFNADSEDEGDEQ</sequence>
<dbReference type="InterPro" id="IPR014001">
    <property type="entry name" value="Helicase_ATP-bd"/>
</dbReference>
<protein>
    <recommendedName>
        <fullName evidence="16">RING-type domain-containing protein</fullName>
    </recommendedName>
</protein>
<evidence type="ECO:0000256" key="1">
    <source>
        <dbReference type="ARBA" id="ARBA00007025"/>
    </source>
</evidence>
<dbReference type="GO" id="GO:0004386">
    <property type="term" value="F:helicase activity"/>
    <property type="evidence" value="ECO:0007669"/>
    <property type="project" value="UniProtKB-KW"/>
</dbReference>
<keyword evidence="3" id="KW-0547">Nucleotide-binding</keyword>
<feature type="domain" description="Helicase C-terminal" evidence="13">
    <location>
        <begin position="615"/>
        <end position="775"/>
    </location>
</feature>
<dbReference type="EMBL" id="ML995481">
    <property type="protein sequence ID" value="KAF2143698.1"/>
    <property type="molecule type" value="Genomic_DNA"/>
</dbReference>
<dbReference type="Pfam" id="PF00176">
    <property type="entry name" value="SNF2-rel_dom"/>
    <property type="match status" value="1"/>
</dbReference>
<dbReference type="Proteomes" id="UP000799438">
    <property type="component" value="Unassembled WGS sequence"/>
</dbReference>
<dbReference type="CDD" id="cd18793">
    <property type="entry name" value="SF2_C_SNF"/>
    <property type="match status" value="1"/>
</dbReference>
<dbReference type="Pfam" id="PF00271">
    <property type="entry name" value="Helicase_C"/>
    <property type="match status" value="1"/>
</dbReference>
<evidence type="ECO:0000313" key="15">
    <source>
        <dbReference type="Proteomes" id="UP000799438"/>
    </source>
</evidence>
<feature type="region of interest" description="Disordered" evidence="10">
    <location>
        <begin position="443"/>
        <end position="464"/>
    </location>
</feature>
<dbReference type="InterPro" id="IPR001650">
    <property type="entry name" value="Helicase_C-like"/>
</dbReference>
<dbReference type="Gene3D" id="3.30.40.10">
    <property type="entry name" value="Zinc/RING finger domain, C3HC4 (zinc finger)"/>
    <property type="match status" value="1"/>
</dbReference>
<evidence type="ECO:0000256" key="3">
    <source>
        <dbReference type="ARBA" id="ARBA00022741"/>
    </source>
</evidence>
<evidence type="ECO:0000259" key="11">
    <source>
        <dbReference type="PROSITE" id="PS50089"/>
    </source>
</evidence>
<keyword evidence="7" id="KW-0862">Zinc</keyword>
<evidence type="ECO:0000313" key="14">
    <source>
        <dbReference type="EMBL" id="KAF2143698.1"/>
    </source>
</evidence>
<evidence type="ECO:0000256" key="10">
    <source>
        <dbReference type="SAM" id="MobiDB-lite"/>
    </source>
</evidence>
<proteinExistence type="inferred from homology"/>
<evidence type="ECO:0000256" key="6">
    <source>
        <dbReference type="ARBA" id="ARBA00022806"/>
    </source>
</evidence>
<dbReference type="GeneID" id="54302290"/>
<dbReference type="PANTHER" id="PTHR45626">
    <property type="entry name" value="TRANSCRIPTION TERMINATION FACTOR 2-RELATED"/>
    <property type="match status" value="1"/>
</dbReference>
<dbReference type="SMART" id="SM00490">
    <property type="entry name" value="HELICc"/>
    <property type="match status" value="1"/>
</dbReference>
<dbReference type="SUPFAM" id="SSF57850">
    <property type="entry name" value="RING/U-box"/>
    <property type="match status" value="1"/>
</dbReference>
<dbReference type="GO" id="GO:0008270">
    <property type="term" value="F:zinc ion binding"/>
    <property type="evidence" value="ECO:0007669"/>
    <property type="project" value="UniProtKB-KW"/>
</dbReference>
<dbReference type="SMART" id="SM00487">
    <property type="entry name" value="DEXDc"/>
    <property type="match status" value="1"/>
</dbReference>
<keyword evidence="5" id="KW-0378">Hydrolase</keyword>
<keyword evidence="2" id="KW-0479">Metal-binding</keyword>
<dbReference type="InterPro" id="IPR001841">
    <property type="entry name" value="Znf_RING"/>
</dbReference>
<evidence type="ECO:0000256" key="9">
    <source>
        <dbReference type="PROSITE-ProRule" id="PRU00175"/>
    </source>
</evidence>
<accession>A0A6A6BJA6</accession>
<dbReference type="SUPFAM" id="SSF52540">
    <property type="entry name" value="P-loop containing nucleoside triphosphate hydrolases"/>
    <property type="match status" value="2"/>
</dbReference>
<keyword evidence="4 9" id="KW-0863">Zinc-finger</keyword>
<dbReference type="PROSITE" id="PS00518">
    <property type="entry name" value="ZF_RING_1"/>
    <property type="match status" value="1"/>
</dbReference>
<feature type="domain" description="Helicase ATP-binding" evidence="12">
    <location>
        <begin position="95"/>
        <end position="285"/>
    </location>
</feature>
<evidence type="ECO:0000256" key="8">
    <source>
        <dbReference type="ARBA" id="ARBA00022840"/>
    </source>
</evidence>
<dbReference type="InterPro" id="IPR038718">
    <property type="entry name" value="SNF2-like_sf"/>
</dbReference>
<evidence type="ECO:0000256" key="5">
    <source>
        <dbReference type="ARBA" id="ARBA00022801"/>
    </source>
</evidence>
<dbReference type="PROSITE" id="PS51194">
    <property type="entry name" value="HELICASE_CTER"/>
    <property type="match status" value="1"/>
</dbReference>
<evidence type="ECO:0000256" key="7">
    <source>
        <dbReference type="ARBA" id="ARBA00022833"/>
    </source>
</evidence>
<evidence type="ECO:0000259" key="12">
    <source>
        <dbReference type="PROSITE" id="PS51192"/>
    </source>
</evidence>
<name>A0A6A6BJA6_9PEZI</name>
<reference evidence="14" key="1">
    <citation type="journal article" date="2020" name="Stud. Mycol.">
        <title>101 Dothideomycetes genomes: a test case for predicting lifestyles and emergence of pathogens.</title>
        <authorList>
            <person name="Haridas S."/>
            <person name="Albert R."/>
            <person name="Binder M."/>
            <person name="Bloem J."/>
            <person name="Labutti K."/>
            <person name="Salamov A."/>
            <person name="Andreopoulos B."/>
            <person name="Baker S."/>
            <person name="Barry K."/>
            <person name="Bills G."/>
            <person name="Bluhm B."/>
            <person name="Cannon C."/>
            <person name="Castanera R."/>
            <person name="Culley D."/>
            <person name="Daum C."/>
            <person name="Ezra D."/>
            <person name="Gonzalez J."/>
            <person name="Henrissat B."/>
            <person name="Kuo A."/>
            <person name="Liang C."/>
            <person name="Lipzen A."/>
            <person name="Lutzoni F."/>
            <person name="Magnuson J."/>
            <person name="Mondo S."/>
            <person name="Nolan M."/>
            <person name="Ohm R."/>
            <person name="Pangilinan J."/>
            <person name="Park H.-J."/>
            <person name="Ramirez L."/>
            <person name="Alfaro M."/>
            <person name="Sun H."/>
            <person name="Tritt A."/>
            <person name="Yoshinaga Y."/>
            <person name="Zwiers L.-H."/>
            <person name="Turgeon B."/>
            <person name="Goodwin S."/>
            <person name="Spatafora J."/>
            <person name="Crous P."/>
            <person name="Grigoriev I."/>
        </authorList>
    </citation>
    <scope>NUCLEOTIDE SEQUENCE</scope>
    <source>
        <strain evidence="14">CBS 121167</strain>
    </source>
</reference>
<dbReference type="Gene3D" id="3.40.50.300">
    <property type="entry name" value="P-loop containing nucleotide triphosphate hydrolases"/>
    <property type="match status" value="2"/>
</dbReference>
<keyword evidence="15" id="KW-1185">Reference proteome</keyword>
<dbReference type="Gene3D" id="3.40.50.10810">
    <property type="entry name" value="Tandem AAA-ATPase domain"/>
    <property type="match status" value="1"/>
</dbReference>
<dbReference type="InterPro" id="IPR027417">
    <property type="entry name" value="P-loop_NTPase"/>
</dbReference>
<dbReference type="PROSITE" id="PS50089">
    <property type="entry name" value="ZF_RING_2"/>
    <property type="match status" value="1"/>
</dbReference>
<dbReference type="InterPro" id="IPR013083">
    <property type="entry name" value="Znf_RING/FYVE/PHD"/>
</dbReference>
<dbReference type="PANTHER" id="PTHR45626:SF17">
    <property type="entry name" value="HELICASE-LIKE TRANSCRIPTION FACTOR"/>
    <property type="match status" value="1"/>
</dbReference>
<dbReference type="InterPro" id="IPR000330">
    <property type="entry name" value="SNF2_N"/>
</dbReference>
<evidence type="ECO:0000256" key="2">
    <source>
        <dbReference type="ARBA" id="ARBA00022723"/>
    </source>
</evidence>
<dbReference type="RefSeq" id="XP_033399410.1">
    <property type="nucleotide sequence ID" value="XM_033544794.1"/>
</dbReference>
<evidence type="ECO:0008006" key="16">
    <source>
        <dbReference type="Google" id="ProtNLM"/>
    </source>
</evidence>